<feature type="region of interest" description="Disordered" evidence="6">
    <location>
        <begin position="1"/>
        <end position="22"/>
    </location>
</feature>
<dbReference type="CDD" id="cd02440">
    <property type="entry name" value="AdoMet_MTases"/>
    <property type="match status" value="1"/>
</dbReference>
<evidence type="ECO:0000256" key="6">
    <source>
        <dbReference type="SAM" id="MobiDB-lite"/>
    </source>
</evidence>
<dbReference type="PANTHER" id="PTHR11061:SF49">
    <property type="entry name" value="23S RRNA (URACIL(1939)-C(5))-METHYLTRANSFERASE RLMD"/>
    <property type="match status" value="1"/>
</dbReference>
<dbReference type="EMBL" id="QBKS01000001">
    <property type="protein sequence ID" value="PTX58045.1"/>
    <property type="molecule type" value="Genomic_DNA"/>
</dbReference>
<dbReference type="Pfam" id="PF05958">
    <property type="entry name" value="tRNA_U5-meth_tr"/>
    <property type="match status" value="1"/>
</dbReference>
<reference evidence="7 8" key="1">
    <citation type="submission" date="2018-04" db="EMBL/GenBank/DDBJ databases">
        <title>Genomic Encyclopedia of Archaeal and Bacterial Type Strains, Phase II (KMG-II): from individual species to whole genera.</title>
        <authorList>
            <person name="Goeker M."/>
        </authorList>
    </citation>
    <scope>NUCLEOTIDE SEQUENCE [LARGE SCALE GENOMIC DNA]</scope>
    <source>
        <strain evidence="7 8">DSM 100977</strain>
    </source>
</reference>
<keyword evidence="2 4" id="KW-0808">Transferase</keyword>
<feature type="active site" evidence="5">
    <location>
        <position position="351"/>
    </location>
</feature>
<dbReference type="OrthoDB" id="9804590at2"/>
<feature type="active site" description="Nucleophile" evidence="4">
    <location>
        <position position="351"/>
    </location>
</feature>
<evidence type="ECO:0000256" key="5">
    <source>
        <dbReference type="PROSITE-ProRule" id="PRU10015"/>
    </source>
</evidence>
<evidence type="ECO:0000313" key="7">
    <source>
        <dbReference type="EMBL" id="PTX58045.1"/>
    </source>
</evidence>
<dbReference type="SUPFAM" id="SSF53335">
    <property type="entry name" value="S-adenosyl-L-methionine-dependent methyltransferases"/>
    <property type="match status" value="1"/>
</dbReference>
<feature type="binding site" evidence="4">
    <location>
        <position position="257"/>
    </location>
    <ligand>
        <name>S-adenosyl-L-methionine</name>
        <dbReference type="ChEBI" id="CHEBI:59789"/>
    </ligand>
</feature>
<feature type="binding site" evidence="4">
    <location>
        <position position="230"/>
    </location>
    <ligand>
        <name>S-adenosyl-L-methionine</name>
        <dbReference type="ChEBI" id="CHEBI:59789"/>
    </ligand>
</feature>
<protein>
    <submittedName>
        <fullName evidence="7">23S rRNA m(5)U-1939 methyltransferase</fullName>
    </submittedName>
</protein>
<evidence type="ECO:0000256" key="3">
    <source>
        <dbReference type="ARBA" id="ARBA00022691"/>
    </source>
</evidence>
<evidence type="ECO:0000256" key="2">
    <source>
        <dbReference type="ARBA" id="ARBA00022679"/>
    </source>
</evidence>
<dbReference type="PROSITE" id="PS51687">
    <property type="entry name" value="SAM_MT_RNA_M5U"/>
    <property type="match status" value="1"/>
</dbReference>
<feature type="binding site" evidence="4">
    <location>
        <position position="325"/>
    </location>
    <ligand>
        <name>S-adenosyl-L-methionine</name>
        <dbReference type="ChEBI" id="CHEBI:59789"/>
    </ligand>
</feature>
<dbReference type="Proteomes" id="UP000243978">
    <property type="component" value="Unassembled WGS sequence"/>
</dbReference>
<keyword evidence="8" id="KW-1185">Reference proteome</keyword>
<evidence type="ECO:0000256" key="4">
    <source>
        <dbReference type="PROSITE-ProRule" id="PRU01024"/>
    </source>
</evidence>
<dbReference type="InterPro" id="IPR010280">
    <property type="entry name" value="U5_MeTrfase_fam"/>
</dbReference>
<sequence>MQTIERLNHKGEGVPDTGAPIPRMLPGEVIDDGRIVTPSTDRVAAPCRHYKSCGGCAMQHASDAFVAAWKTDVIRTGLTARGIETEIRPIQTSPARSRRRAMLHGKRTKKGAMVGFFGRGSDALIEVPDCQLLDPAILEALPFFEEITLAAASRKAVVGIMVSVSENGLDIDVRDGKPLSPQEQLEIAALAERHKLARLSWDGEVVAMRLPPTQNFAGAKVTPPPGAFLQATAQGERDLSRAVAEAVGDASQIADLFAGCGTFSLPAARQAEVWALENDEALIRTLDDGWRKADSLKKVTAEVRDLFRRPVLPDELRKIDAVIIDPPRAGAEAQSVELAASTVPRIAAVSCNPVSFARDAEILINGGYVLNWVQPVDQFRWSSHVELAAQFTRAHMG</sequence>
<feature type="binding site" evidence="4">
    <location>
        <position position="277"/>
    </location>
    <ligand>
        <name>S-adenosyl-L-methionine</name>
        <dbReference type="ChEBI" id="CHEBI:59789"/>
    </ligand>
</feature>
<keyword evidence="3 4" id="KW-0949">S-adenosyl-L-methionine</keyword>
<dbReference type="PANTHER" id="PTHR11061">
    <property type="entry name" value="RNA M5U METHYLTRANSFERASE"/>
    <property type="match status" value="1"/>
</dbReference>
<dbReference type="InterPro" id="IPR029063">
    <property type="entry name" value="SAM-dependent_MTases_sf"/>
</dbReference>
<name>A0A2T6BPP9_9RHOB</name>
<dbReference type="AlphaFoldDB" id="A0A2T6BPP9"/>
<keyword evidence="1 4" id="KW-0489">Methyltransferase</keyword>
<organism evidence="7 8">
    <name type="scientific">Litoreibacter ponti</name>
    <dbReference type="NCBI Taxonomy" id="1510457"/>
    <lineage>
        <taxon>Bacteria</taxon>
        <taxon>Pseudomonadati</taxon>
        <taxon>Pseudomonadota</taxon>
        <taxon>Alphaproteobacteria</taxon>
        <taxon>Rhodobacterales</taxon>
        <taxon>Roseobacteraceae</taxon>
        <taxon>Litoreibacter</taxon>
    </lineage>
</organism>
<evidence type="ECO:0000313" key="8">
    <source>
        <dbReference type="Proteomes" id="UP000243978"/>
    </source>
</evidence>
<gene>
    <name evidence="7" type="ORF">C8N43_2721</name>
</gene>
<accession>A0A2T6BPP9</accession>
<comment type="caution">
    <text evidence="7">The sequence shown here is derived from an EMBL/GenBank/DDBJ whole genome shotgun (WGS) entry which is preliminary data.</text>
</comment>
<dbReference type="Gene3D" id="3.40.50.150">
    <property type="entry name" value="Vaccinia Virus protein VP39"/>
    <property type="match status" value="1"/>
</dbReference>
<dbReference type="Gene3D" id="2.40.50.1070">
    <property type="match status" value="1"/>
</dbReference>
<evidence type="ECO:0000256" key="1">
    <source>
        <dbReference type="ARBA" id="ARBA00022603"/>
    </source>
</evidence>
<dbReference type="GO" id="GO:0070041">
    <property type="term" value="F:rRNA (uridine-C5-)-methyltransferase activity"/>
    <property type="evidence" value="ECO:0007669"/>
    <property type="project" value="TreeGrafter"/>
</dbReference>
<dbReference type="GO" id="GO:0070475">
    <property type="term" value="P:rRNA base methylation"/>
    <property type="evidence" value="ECO:0007669"/>
    <property type="project" value="TreeGrafter"/>
</dbReference>
<proteinExistence type="inferred from homology"/>
<comment type="similarity">
    <text evidence="4">Belongs to the class I-like SAM-binding methyltransferase superfamily. RNA M5U methyltransferase family.</text>
</comment>
<dbReference type="RefSeq" id="WP_107846089.1">
    <property type="nucleotide sequence ID" value="NZ_QBKS01000001.1"/>
</dbReference>
<dbReference type="InterPro" id="IPR030390">
    <property type="entry name" value="MeTrfase_TrmA_AS"/>
</dbReference>
<feature type="compositionally biased region" description="Basic and acidic residues" evidence="6">
    <location>
        <begin position="1"/>
        <end position="13"/>
    </location>
</feature>
<dbReference type="PROSITE" id="PS01230">
    <property type="entry name" value="TRMA_1"/>
    <property type="match status" value="1"/>
</dbReference>